<dbReference type="GO" id="GO:0006281">
    <property type="term" value="P:DNA repair"/>
    <property type="evidence" value="ECO:0007669"/>
    <property type="project" value="UniProtKB-KW"/>
</dbReference>
<keyword evidence="1" id="KW-0233">DNA recombination</keyword>
<dbReference type="PANTHER" id="PTHR10492">
    <property type="match status" value="1"/>
</dbReference>
<proteinExistence type="inferred from homology"/>
<sequence length="750" mass="86248">MNLIQHFGKPDIFLTMTCNPNWKEVLDELGPQKETQNHPDLIARIFRAKLEELKDDLFKWQIFGKVSAYFYVIEHQKRDWRIYAPESFDDIISVEIPNKDNNLHLYKSVVRDMMHGSCRILNPTNMQILDNCWVVPHNPYLIVKYDCHINVEICSTIKAVKYLYKYINKDHDHVAFNLIHEKEAMWRIYGFTLNEMYPAVYSLHLHLEDQHMVTFRALENLSNVVSSYFLAKSIGPLSFDHIKTVDGIIVPTFCEAATLHGLLKKDNGLEDCLQEASLYQMSYSLRRLFVTILVYCNPTNPMKLRKHFEKDMSTDFQTSYANTTDVSKKVLQSVSSTLESMGKDINVFHLLDSNVFFDEEQSQCKEISDELAVAIPEDDLLALGTLNSEQLQAYNEILQKALLAKIISEHLIALATASSSITASILPSGRTAHSRLLRLSRLIVWDEAPMFRKESVEAFDKMLQDINDLEFSFGGKIVVFGTRQEQINASLVASYLWPMIKKITVSENMRARLDSDFLEYLLQVCNGTSPITIEENIIISNKMFIPYTINDLESLENLIDGVFGDMNMYSNNLLQMSNRAILILRNVYVEQINAILIERFPGEIIRYYSFDETIDSSEQGIMEDFLNTLTTNGLPTHELLLKTIAPSCLCNGTCLIYRNFNCNVIDAEIAIGHYSGKRVFIPRIPFLPNTDENSGFPFKRTQFPIRLSFAMTINKSQGQILDFVGIYLPQPIFYHDQLYVAFSKEKVLHQ</sequence>
<dbReference type="GO" id="GO:0006310">
    <property type="term" value="P:DNA recombination"/>
    <property type="evidence" value="ECO:0007669"/>
    <property type="project" value="UniProtKB-KW"/>
</dbReference>
<dbReference type="EMBL" id="CM031828">
    <property type="protein sequence ID" value="KAG6717555.1"/>
    <property type="molecule type" value="Genomic_DNA"/>
</dbReference>
<name>A0A922FD19_CARIL</name>
<feature type="domain" description="Helitron helicase-like" evidence="3">
    <location>
        <begin position="1"/>
        <end position="78"/>
    </location>
</feature>
<dbReference type="InterPro" id="IPR025476">
    <property type="entry name" value="Helitron_helicase-like"/>
</dbReference>
<dbReference type="GO" id="GO:0005524">
    <property type="term" value="F:ATP binding"/>
    <property type="evidence" value="ECO:0007669"/>
    <property type="project" value="UniProtKB-KW"/>
</dbReference>
<dbReference type="EC" id="5.6.2.3" evidence="1"/>
<comment type="cofactor">
    <cofactor evidence="1">
        <name>Mg(2+)</name>
        <dbReference type="ChEBI" id="CHEBI:18420"/>
    </cofactor>
</comment>
<evidence type="ECO:0000259" key="2">
    <source>
        <dbReference type="Pfam" id="PF05970"/>
    </source>
</evidence>
<keyword evidence="1" id="KW-0347">Helicase</keyword>
<evidence type="ECO:0000259" key="3">
    <source>
        <dbReference type="Pfam" id="PF14214"/>
    </source>
</evidence>
<protein>
    <recommendedName>
        <fullName evidence="1">ATP-dependent DNA helicase</fullName>
        <ecNumber evidence="1">5.6.2.3</ecNumber>
    </recommendedName>
</protein>
<dbReference type="Pfam" id="PF14214">
    <property type="entry name" value="Helitron_like_N"/>
    <property type="match status" value="1"/>
</dbReference>
<keyword evidence="1" id="KW-0547">Nucleotide-binding</keyword>
<dbReference type="InterPro" id="IPR010285">
    <property type="entry name" value="DNA_helicase_pif1-like_DEAD"/>
</dbReference>
<keyword evidence="1" id="KW-0227">DNA damage</keyword>
<keyword evidence="1" id="KW-0234">DNA repair</keyword>
<dbReference type="GO" id="GO:0016787">
    <property type="term" value="F:hydrolase activity"/>
    <property type="evidence" value="ECO:0007669"/>
    <property type="project" value="UniProtKB-KW"/>
</dbReference>
<feature type="domain" description="DNA helicase Pif1-like DEAD-box helicase" evidence="2">
    <location>
        <begin position="437"/>
        <end position="528"/>
    </location>
</feature>
<dbReference type="Proteomes" id="UP000811246">
    <property type="component" value="Chromosome 4"/>
</dbReference>
<gene>
    <name evidence="4" type="ORF">I3842_04G106600</name>
</gene>
<comment type="caution">
    <text evidence="4">The sequence shown here is derived from an EMBL/GenBank/DDBJ whole genome shotgun (WGS) entry which is preliminary data.</text>
</comment>
<keyword evidence="1" id="KW-0378">Hydrolase</keyword>
<keyword evidence="1" id="KW-0067">ATP-binding</keyword>
<comment type="catalytic activity">
    <reaction evidence="1">
        <text>ATP + H2O = ADP + phosphate + H(+)</text>
        <dbReference type="Rhea" id="RHEA:13065"/>
        <dbReference type="ChEBI" id="CHEBI:15377"/>
        <dbReference type="ChEBI" id="CHEBI:15378"/>
        <dbReference type="ChEBI" id="CHEBI:30616"/>
        <dbReference type="ChEBI" id="CHEBI:43474"/>
        <dbReference type="ChEBI" id="CHEBI:456216"/>
        <dbReference type="EC" id="5.6.2.3"/>
    </reaction>
</comment>
<accession>A0A922FD19</accession>
<dbReference type="GO" id="GO:0000723">
    <property type="term" value="P:telomere maintenance"/>
    <property type="evidence" value="ECO:0007669"/>
    <property type="project" value="InterPro"/>
</dbReference>
<dbReference type="GO" id="GO:0043139">
    <property type="term" value="F:5'-3' DNA helicase activity"/>
    <property type="evidence" value="ECO:0007669"/>
    <property type="project" value="UniProtKB-EC"/>
</dbReference>
<dbReference type="Pfam" id="PF05970">
    <property type="entry name" value="PIF1"/>
    <property type="match status" value="1"/>
</dbReference>
<reference evidence="4" key="1">
    <citation type="submission" date="2021-01" db="EMBL/GenBank/DDBJ databases">
        <authorList>
            <person name="Lovell J.T."/>
            <person name="Bentley N."/>
            <person name="Bhattarai G."/>
            <person name="Jenkins J.W."/>
            <person name="Sreedasyam A."/>
            <person name="Alarcon Y."/>
            <person name="Bock C."/>
            <person name="Boston L."/>
            <person name="Carlson J."/>
            <person name="Cervantes K."/>
            <person name="Clermont K."/>
            <person name="Krom N."/>
            <person name="Kubenka K."/>
            <person name="Mamidi S."/>
            <person name="Mattison C."/>
            <person name="Monteros M."/>
            <person name="Pisani C."/>
            <person name="Plott C."/>
            <person name="Rajasekar S."/>
            <person name="Rhein H.S."/>
            <person name="Rohla C."/>
            <person name="Song M."/>
            <person name="Hilaire R.S."/>
            <person name="Shu S."/>
            <person name="Wells L."/>
            <person name="Wang X."/>
            <person name="Webber J."/>
            <person name="Heerema R.J."/>
            <person name="Klein P."/>
            <person name="Conner P."/>
            <person name="Grauke L."/>
            <person name="Grimwood J."/>
            <person name="Schmutz J."/>
            <person name="Randall J.J."/>
        </authorList>
    </citation>
    <scope>NUCLEOTIDE SEQUENCE</scope>
    <source>
        <tissue evidence="4">Leaf</tissue>
    </source>
</reference>
<dbReference type="PANTHER" id="PTHR10492:SF94">
    <property type="entry name" value="ATP-DEPENDENT DNA HELICASE"/>
    <property type="match status" value="1"/>
</dbReference>
<dbReference type="AlphaFoldDB" id="A0A922FD19"/>
<evidence type="ECO:0000256" key="1">
    <source>
        <dbReference type="RuleBase" id="RU363044"/>
    </source>
</evidence>
<comment type="similarity">
    <text evidence="1">Belongs to the helicase family.</text>
</comment>
<evidence type="ECO:0000313" key="4">
    <source>
        <dbReference type="EMBL" id="KAG6717555.1"/>
    </source>
</evidence>
<organism evidence="4 5">
    <name type="scientific">Carya illinoinensis</name>
    <name type="common">Pecan</name>
    <dbReference type="NCBI Taxonomy" id="32201"/>
    <lineage>
        <taxon>Eukaryota</taxon>
        <taxon>Viridiplantae</taxon>
        <taxon>Streptophyta</taxon>
        <taxon>Embryophyta</taxon>
        <taxon>Tracheophyta</taxon>
        <taxon>Spermatophyta</taxon>
        <taxon>Magnoliopsida</taxon>
        <taxon>eudicotyledons</taxon>
        <taxon>Gunneridae</taxon>
        <taxon>Pentapetalae</taxon>
        <taxon>rosids</taxon>
        <taxon>fabids</taxon>
        <taxon>Fagales</taxon>
        <taxon>Juglandaceae</taxon>
        <taxon>Carya</taxon>
    </lineage>
</organism>
<evidence type="ECO:0000313" key="5">
    <source>
        <dbReference type="Proteomes" id="UP000811246"/>
    </source>
</evidence>